<dbReference type="EMBL" id="JALJOS010000001">
    <property type="protein sequence ID" value="KAK9845048.1"/>
    <property type="molecule type" value="Genomic_DNA"/>
</dbReference>
<organism evidence="2 3">
    <name type="scientific">Apatococcus lobatus</name>
    <dbReference type="NCBI Taxonomy" id="904363"/>
    <lineage>
        <taxon>Eukaryota</taxon>
        <taxon>Viridiplantae</taxon>
        <taxon>Chlorophyta</taxon>
        <taxon>core chlorophytes</taxon>
        <taxon>Trebouxiophyceae</taxon>
        <taxon>Chlorellales</taxon>
        <taxon>Chlorellaceae</taxon>
        <taxon>Apatococcus</taxon>
    </lineage>
</organism>
<dbReference type="Proteomes" id="UP001438707">
    <property type="component" value="Unassembled WGS sequence"/>
</dbReference>
<reference evidence="2 3" key="1">
    <citation type="journal article" date="2024" name="Nat. Commun.">
        <title>Phylogenomics reveals the evolutionary origins of lichenization in chlorophyte algae.</title>
        <authorList>
            <person name="Puginier C."/>
            <person name="Libourel C."/>
            <person name="Otte J."/>
            <person name="Skaloud P."/>
            <person name="Haon M."/>
            <person name="Grisel S."/>
            <person name="Petersen M."/>
            <person name="Berrin J.G."/>
            <person name="Delaux P.M."/>
            <person name="Dal Grande F."/>
            <person name="Keller J."/>
        </authorList>
    </citation>
    <scope>NUCLEOTIDE SEQUENCE [LARGE SCALE GENOMIC DNA]</scope>
    <source>
        <strain evidence="2 3">SAG 2145</strain>
    </source>
</reference>
<evidence type="ECO:0000256" key="1">
    <source>
        <dbReference type="SAM" id="MobiDB-lite"/>
    </source>
</evidence>
<name>A0AAW1SFK6_9CHLO</name>
<sequence>MDKQSTPDFAAISSEDSCPCSQDKPRLEESFSSRKLFYLARVLAQSQGQRVSKPPAALAAKALSFRDLAGEGQAADETARTLSSQQTVQKQQGLWELYAGQNAGQSAGLP</sequence>
<feature type="region of interest" description="Disordered" evidence="1">
    <location>
        <begin position="1"/>
        <end position="25"/>
    </location>
</feature>
<protein>
    <submittedName>
        <fullName evidence="2">Uncharacterized protein</fullName>
    </submittedName>
</protein>
<comment type="caution">
    <text evidence="2">The sequence shown here is derived from an EMBL/GenBank/DDBJ whole genome shotgun (WGS) entry which is preliminary data.</text>
</comment>
<accession>A0AAW1SFK6</accession>
<proteinExistence type="predicted"/>
<gene>
    <name evidence="2" type="ORF">WJX74_010022</name>
</gene>
<keyword evidence="3" id="KW-1185">Reference proteome</keyword>
<evidence type="ECO:0000313" key="3">
    <source>
        <dbReference type="Proteomes" id="UP001438707"/>
    </source>
</evidence>
<evidence type="ECO:0000313" key="2">
    <source>
        <dbReference type="EMBL" id="KAK9845048.1"/>
    </source>
</evidence>
<dbReference type="AlphaFoldDB" id="A0AAW1SFK6"/>